<dbReference type="AlphaFoldDB" id="A0A168PQM6"/>
<dbReference type="CDD" id="cd15560">
    <property type="entry name" value="PHD2_3_BPTF"/>
    <property type="match status" value="1"/>
</dbReference>
<evidence type="ECO:0000256" key="6">
    <source>
        <dbReference type="PROSITE-ProRule" id="PRU00146"/>
    </source>
</evidence>
<dbReference type="EMBL" id="LT554016">
    <property type="protein sequence ID" value="SAM02804.1"/>
    <property type="molecule type" value="Genomic_DNA"/>
</dbReference>
<keyword evidence="2" id="KW-0479">Metal-binding</keyword>
<keyword evidence="5" id="KW-0539">Nucleus</keyword>
<feature type="compositionally biased region" description="Basic residues" evidence="8">
    <location>
        <begin position="172"/>
        <end position="186"/>
    </location>
</feature>
<evidence type="ECO:0000256" key="7">
    <source>
        <dbReference type="SAM" id="Coils"/>
    </source>
</evidence>
<gene>
    <name evidence="10" type="primary">ABSGL_08620.1 scaffold 10421</name>
</gene>
<dbReference type="InterPro" id="IPR019786">
    <property type="entry name" value="Zinc_finger_PHD-type_CS"/>
</dbReference>
<evidence type="ECO:0000256" key="8">
    <source>
        <dbReference type="SAM" id="MobiDB-lite"/>
    </source>
</evidence>
<dbReference type="SMART" id="SM00249">
    <property type="entry name" value="PHD"/>
    <property type="match status" value="1"/>
</dbReference>
<feature type="region of interest" description="Disordered" evidence="8">
    <location>
        <begin position="17"/>
        <end position="186"/>
    </location>
</feature>
<proteinExistence type="predicted"/>
<evidence type="ECO:0000256" key="3">
    <source>
        <dbReference type="ARBA" id="ARBA00022771"/>
    </source>
</evidence>
<feature type="coiled-coil region" evidence="7">
    <location>
        <begin position="430"/>
        <end position="464"/>
    </location>
</feature>
<dbReference type="InParanoid" id="A0A168PQM6"/>
<dbReference type="Proteomes" id="UP000078561">
    <property type="component" value="Unassembled WGS sequence"/>
</dbReference>
<keyword evidence="4" id="KW-0862">Zinc</keyword>
<dbReference type="InterPro" id="IPR037869">
    <property type="entry name" value="Spp1/CFP1"/>
</dbReference>
<feature type="domain" description="PHD-type" evidence="9">
    <location>
        <begin position="192"/>
        <end position="243"/>
    </location>
</feature>
<reference evidence="10" key="1">
    <citation type="submission" date="2016-04" db="EMBL/GenBank/DDBJ databases">
        <authorList>
            <person name="Evans L.H."/>
            <person name="Alamgir A."/>
            <person name="Owens N."/>
            <person name="Weber N.D."/>
            <person name="Virtaneva K."/>
            <person name="Barbian K."/>
            <person name="Babar A."/>
            <person name="Rosenke K."/>
        </authorList>
    </citation>
    <scope>NUCLEOTIDE SEQUENCE [LARGE SCALE GENOMIC DNA]</scope>
    <source>
        <strain evidence="10">CBS 101.48</strain>
    </source>
</reference>
<evidence type="ECO:0000259" key="9">
    <source>
        <dbReference type="PROSITE" id="PS50016"/>
    </source>
</evidence>
<organism evidence="10">
    <name type="scientific">Absidia glauca</name>
    <name type="common">Pin mould</name>
    <dbReference type="NCBI Taxonomy" id="4829"/>
    <lineage>
        <taxon>Eukaryota</taxon>
        <taxon>Fungi</taxon>
        <taxon>Fungi incertae sedis</taxon>
        <taxon>Mucoromycota</taxon>
        <taxon>Mucoromycotina</taxon>
        <taxon>Mucoromycetes</taxon>
        <taxon>Mucorales</taxon>
        <taxon>Cunninghamellaceae</taxon>
        <taxon>Absidia</taxon>
    </lineage>
</organism>
<dbReference type="Gene3D" id="3.30.40.10">
    <property type="entry name" value="Zinc/RING finger domain, C3HC4 (zinc finger)"/>
    <property type="match status" value="1"/>
</dbReference>
<dbReference type="OrthoDB" id="436852at2759"/>
<evidence type="ECO:0000256" key="5">
    <source>
        <dbReference type="ARBA" id="ARBA00023242"/>
    </source>
</evidence>
<dbReference type="PANTHER" id="PTHR46174:SF1">
    <property type="entry name" value="CXXC-TYPE ZINC FINGER PROTEIN 1"/>
    <property type="match status" value="1"/>
</dbReference>
<dbReference type="GO" id="GO:0045893">
    <property type="term" value="P:positive regulation of DNA-templated transcription"/>
    <property type="evidence" value="ECO:0007669"/>
    <property type="project" value="TreeGrafter"/>
</dbReference>
<dbReference type="FunCoup" id="A0A168PQM6">
    <property type="interactions" value="6"/>
</dbReference>
<dbReference type="PANTHER" id="PTHR46174">
    <property type="entry name" value="CXXC-TYPE ZINC FINGER PROTEIN 1"/>
    <property type="match status" value="1"/>
</dbReference>
<dbReference type="InterPro" id="IPR013083">
    <property type="entry name" value="Znf_RING/FYVE/PHD"/>
</dbReference>
<protein>
    <recommendedName>
        <fullName evidence="9">PHD-type domain-containing protein</fullName>
    </recommendedName>
</protein>
<feature type="compositionally biased region" description="Polar residues" evidence="8">
    <location>
        <begin position="102"/>
        <end position="118"/>
    </location>
</feature>
<evidence type="ECO:0000313" key="11">
    <source>
        <dbReference type="Proteomes" id="UP000078561"/>
    </source>
</evidence>
<name>A0A168PQM6_ABSGL</name>
<dbReference type="InterPro" id="IPR011011">
    <property type="entry name" value="Znf_FYVE_PHD"/>
</dbReference>
<keyword evidence="7" id="KW-0175">Coiled coil</keyword>
<dbReference type="InterPro" id="IPR001965">
    <property type="entry name" value="Znf_PHD"/>
</dbReference>
<dbReference type="STRING" id="4829.A0A168PQM6"/>
<dbReference type="GO" id="GO:0048188">
    <property type="term" value="C:Set1C/COMPASS complex"/>
    <property type="evidence" value="ECO:0007669"/>
    <property type="project" value="InterPro"/>
</dbReference>
<comment type="subcellular location">
    <subcellularLocation>
        <location evidence="1">Nucleus</location>
    </subcellularLocation>
</comment>
<evidence type="ECO:0000256" key="1">
    <source>
        <dbReference type="ARBA" id="ARBA00004123"/>
    </source>
</evidence>
<dbReference type="OMA" id="PWMAVEE"/>
<evidence type="ECO:0000313" key="10">
    <source>
        <dbReference type="EMBL" id="SAM02804.1"/>
    </source>
</evidence>
<dbReference type="PROSITE" id="PS01359">
    <property type="entry name" value="ZF_PHD_1"/>
    <property type="match status" value="1"/>
</dbReference>
<dbReference type="SUPFAM" id="SSF57903">
    <property type="entry name" value="FYVE/PHD zinc finger"/>
    <property type="match status" value="1"/>
</dbReference>
<dbReference type="PROSITE" id="PS50016">
    <property type="entry name" value="ZF_PHD_2"/>
    <property type="match status" value="1"/>
</dbReference>
<dbReference type="InterPro" id="IPR019787">
    <property type="entry name" value="Znf_PHD-finger"/>
</dbReference>
<feature type="compositionally biased region" description="Polar residues" evidence="8">
    <location>
        <begin position="31"/>
        <end position="41"/>
    </location>
</feature>
<keyword evidence="11" id="KW-1185">Reference proteome</keyword>
<sequence>METQDSHSTTIARTLYSPSSAIPAIPAIPSTSFSHTASRSPSPFVDIEDNSGETTETDDDDWQQRKTSSTVLTKADDDDKDNLFNPTKHAIIINQQQQQQQDTLPTPSPDHTFSSSNAKKPLKKHWDTASLQAPSRGLVRQDSTKDEKKPKKPKKKAGRSSEDTDPPVQPPKIRKTGSGRPSSKSRMKKSGALYCICQTPYDAPRFMIACDRCDQWFHGECIGISEKQGEFIDSYYCDVCGKETGKSTSWKSKCGNPACSKSARISSHQGHLSKYCSHDCGMQMARARLELTEMKKRAATTETTSSIPQIAIDKQRHSRLSSHAEKEDQHRLEQLRKQKLRALEMVRMIEHKQRFLELATGDLGDTCGFDSRLVWDDALWIKVQGVVATGTAFVLQYDDKDNDNEQEPYWQCQHPRKDCRQHQQWPRLLDLEMKQERKEQLQVIKRLEKEKLEIKHRMRQRRNQMDLADSLANGTITY</sequence>
<keyword evidence="3 6" id="KW-0863">Zinc-finger</keyword>
<feature type="compositionally biased region" description="Acidic residues" evidence="8">
    <location>
        <begin position="46"/>
        <end position="61"/>
    </location>
</feature>
<feature type="compositionally biased region" description="Low complexity" evidence="8">
    <location>
        <begin position="17"/>
        <end position="30"/>
    </location>
</feature>
<dbReference type="GO" id="GO:0008270">
    <property type="term" value="F:zinc ion binding"/>
    <property type="evidence" value="ECO:0007669"/>
    <property type="project" value="UniProtKB-KW"/>
</dbReference>
<dbReference type="Pfam" id="PF00628">
    <property type="entry name" value="PHD"/>
    <property type="match status" value="1"/>
</dbReference>
<accession>A0A168PQM6</accession>
<evidence type="ECO:0000256" key="4">
    <source>
        <dbReference type="ARBA" id="ARBA00022833"/>
    </source>
</evidence>
<evidence type="ECO:0000256" key="2">
    <source>
        <dbReference type="ARBA" id="ARBA00022723"/>
    </source>
</evidence>